<evidence type="ECO:0000256" key="1">
    <source>
        <dbReference type="SAM" id="Phobius"/>
    </source>
</evidence>
<name>A0A0Q9XXV3_9BACI</name>
<feature type="transmembrane region" description="Helical" evidence="1">
    <location>
        <begin position="12"/>
        <end position="38"/>
    </location>
</feature>
<proteinExistence type="predicted"/>
<keyword evidence="1" id="KW-0812">Transmembrane</keyword>
<keyword evidence="1" id="KW-0472">Membrane</keyword>
<comment type="caution">
    <text evidence="2">The sequence shown here is derived from an EMBL/GenBank/DDBJ whole genome shotgun (WGS) entry which is preliminary data.</text>
</comment>
<reference evidence="2 3" key="1">
    <citation type="submission" date="2015-06" db="EMBL/GenBank/DDBJ databases">
        <title>Genome sequencing project of Bacillus galactosidilyticus PL133.</title>
        <authorList>
            <person name="Gaiero J."/>
            <person name="Nicol R."/>
            <person name="Habash M."/>
        </authorList>
    </citation>
    <scope>NUCLEOTIDE SEQUENCE [LARGE SCALE GENOMIC DNA]</scope>
    <source>
        <strain evidence="2 3">PL133</strain>
    </source>
</reference>
<dbReference type="PATRIC" id="fig|217031.4.peg.7787"/>
<keyword evidence="1" id="KW-1133">Transmembrane helix</keyword>
<organism evidence="2 3">
    <name type="scientific">Lederbergia galactosidilytica</name>
    <dbReference type="NCBI Taxonomy" id="217031"/>
    <lineage>
        <taxon>Bacteria</taxon>
        <taxon>Bacillati</taxon>
        <taxon>Bacillota</taxon>
        <taxon>Bacilli</taxon>
        <taxon>Bacillales</taxon>
        <taxon>Bacillaceae</taxon>
        <taxon>Lederbergia</taxon>
    </lineage>
</organism>
<dbReference type="EMBL" id="LGPB01000139">
    <property type="protein sequence ID" value="KRG09604.1"/>
    <property type="molecule type" value="Genomic_DNA"/>
</dbReference>
<protein>
    <submittedName>
        <fullName evidence="2">Uncharacterized protein</fullName>
    </submittedName>
</protein>
<sequence length="68" mass="7369">MIGKLTFLIVNVLVSIVLGSRMVLVASIFTSICTFILISNKKSIKFYITTFLIGGGLSVGEPYISVKI</sequence>
<accession>A0A0Q9XXV3</accession>
<evidence type="ECO:0000313" key="2">
    <source>
        <dbReference type="EMBL" id="KRG09604.1"/>
    </source>
</evidence>
<evidence type="ECO:0000313" key="3">
    <source>
        <dbReference type="Proteomes" id="UP000053881"/>
    </source>
</evidence>
<dbReference type="Proteomes" id="UP000053881">
    <property type="component" value="Unassembled WGS sequence"/>
</dbReference>
<feature type="transmembrane region" description="Helical" evidence="1">
    <location>
        <begin position="44"/>
        <end position="64"/>
    </location>
</feature>
<gene>
    <name evidence="2" type="ORF">ACA29_22955</name>
</gene>
<dbReference type="AlphaFoldDB" id="A0A0Q9XXV3"/>